<dbReference type="OrthoDB" id="1932312at2759"/>
<protein>
    <submittedName>
        <fullName evidence="5">24974_t:CDS:1</fullName>
    </submittedName>
</protein>
<dbReference type="SMART" id="SM00320">
    <property type="entry name" value="WD40"/>
    <property type="match status" value="6"/>
</dbReference>
<feature type="compositionally biased region" description="Basic and acidic residues" evidence="4">
    <location>
        <begin position="155"/>
        <end position="169"/>
    </location>
</feature>
<keyword evidence="1 3" id="KW-0853">WD repeat</keyword>
<feature type="compositionally biased region" description="Acidic residues" evidence="4">
    <location>
        <begin position="9"/>
        <end position="21"/>
    </location>
</feature>
<dbReference type="EMBL" id="CAJVPY010001819">
    <property type="protein sequence ID" value="CAG8537889.1"/>
    <property type="molecule type" value="Genomic_DNA"/>
</dbReference>
<gene>
    <name evidence="5" type="ORF">DERYTH_LOCUS4660</name>
</gene>
<accession>A0A9N9ARX6</accession>
<sequence length="731" mass="81704">MSYNRSDNESDTEVFVDAEESLDNKQPTSTTIVSSDNNDNKLESNNSKNDSVQPEPSKPPAIAIPQISVTDMSFEGDNELSKDHTENGFMTLPEIDSDVATDNEEEPVEVTVYVKDLDTGKNIPASDLEEEIKKSNGNIDPLTYHIMQRTGSDTELNHIGDETHTRSLSDEDINSTDDKPNRRKSFLSRLKRTSYIFSENTDGFGRAQPRYIKTRARNKPIKEFDRLFLAQELYNPISSEDADSDLTNIKPGAIWCMKFSKDGKFLATGGQDTVVRVWAVISSDEEREHFLEGCGTSVYEGISGAKLGAPVFRDKPLYEYRGHTADVLDLSWSKNNFLLSSSMDKTVRLWHMTRKECLCCFQHTDFVTAIEFHPKDDRFFLSGSLDCRLRLWNIPEKKVAYWNELTDSQLITAVGFTLDGKMAVAGSLSGLCLFYETDGLKYNTQIHVRSARGRNSQGKKITGIESMPGTLPGQDKLLISSNDSRIRLYNMRDKSLEYKYKGLENTCSQIRATFSDDGRYIVSGSEDRHVYIFNTDQSRINSHHGGGSSWLKKEKCGYESFESHTAIVTVAIFAPTRTKQLISLCGDPIFTHTVNNETSATQTYPEGNIIVCADYTGSIKIFRQDCAYYPSHDSDSISFRSTRSWNSSLGSNLNNFFAKKQKGQESGLGGRRRKSDASSIYSVSSNLSADVSINGGDNEKQFQCSCGSTDFKAFVKDGSPKLVCASCNKAT</sequence>
<organism evidence="5 6">
    <name type="scientific">Dentiscutata erythropus</name>
    <dbReference type="NCBI Taxonomy" id="1348616"/>
    <lineage>
        <taxon>Eukaryota</taxon>
        <taxon>Fungi</taxon>
        <taxon>Fungi incertae sedis</taxon>
        <taxon>Mucoromycota</taxon>
        <taxon>Glomeromycotina</taxon>
        <taxon>Glomeromycetes</taxon>
        <taxon>Diversisporales</taxon>
        <taxon>Gigasporaceae</taxon>
        <taxon>Dentiscutata</taxon>
    </lineage>
</organism>
<dbReference type="Pfam" id="PF00400">
    <property type="entry name" value="WD40"/>
    <property type="match status" value="4"/>
</dbReference>
<feature type="compositionally biased region" description="Polar residues" evidence="4">
    <location>
        <begin position="24"/>
        <end position="54"/>
    </location>
</feature>
<dbReference type="InterPro" id="IPR040324">
    <property type="entry name" value="WDR44/Dgr2"/>
</dbReference>
<evidence type="ECO:0000256" key="4">
    <source>
        <dbReference type="SAM" id="MobiDB-lite"/>
    </source>
</evidence>
<comment type="caution">
    <text evidence="5">The sequence shown here is derived from an EMBL/GenBank/DDBJ whole genome shotgun (WGS) entry which is preliminary data.</text>
</comment>
<keyword evidence="2" id="KW-0677">Repeat</keyword>
<feature type="repeat" description="WD" evidence="3">
    <location>
        <begin position="247"/>
        <end position="288"/>
    </location>
</feature>
<feature type="region of interest" description="Disordered" evidence="4">
    <location>
        <begin position="1"/>
        <end position="62"/>
    </location>
</feature>
<evidence type="ECO:0000256" key="1">
    <source>
        <dbReference type="ARBA" id="ARBA00022574"/>
    </source>
</evidence>
<evidence type="ECO:0000313" key="5">
    <source>
        <dbReference type="EMBL" id="CAG8537889.1"/>
    </source>
</evidence>
<feature type="repeat" description="WD" evidence="3">
    <location>
        <begin position="360"/>
        <end position="394"/>
    </location>
</feature>
<evidence type="ECO:0000256" key="2">
    <source>
        <dbReference type="ARBA" id="ARBA00022737"/>
    </source>
</evidence>
<keyword evidence="6" id="KW-1185">Reference proteome</keyword>
<dbReference type="Proteomes" id="UP000789405">
    <property type="component" value="Unassembled WGS sequence"/>
</dbReference>
<evidence type="ECO:0000256" key="3">
    <source>
        <dbReference type="PROSITE-ProRule" id="PRU00221"/>
    </source>
</evidence>
<dbReference type="PANTHER" id="PTHR14221">
    <property type="entry name" value="WD REPEAT DOMAIN 44"/>
    <property type="match status" value="1"/>
</dbReference>
<evidence type="ECO:0000313" key="6">
    <source>
        <dbReference type="Proteomes" id="UP000789405"/>
    </source>
</evidence>
<feature type="region of interest" description="Disordered" evidence="4">
    <location>
        <begin position="155"/>
        <end position="184"/>
    </location>
</feature>
<dbReference type="PRINTS" id="PR00320">
    <property type="entry name" value="GPROTEINBRPT"/>
</dbReference>
<name>A0A9N9ARX6_9GLOM</name>
<dbReference type="InterPro" id="IPR015943">
    <property type="entry name" value="WD40/YVTN_repeat-like_dom_sf"/>
</dbReference>
<dbReference type="InterPro" id="IPR036322">
    <property type="entry name" value="WD40_repeat_dom_sf"/>
</dbReference>
<feature type="repeat" description="WD" evidence="3">
    <location>
        <begin position="320"/>
        <end position="352"/>
    </location>
</feature>
<dbReference type="AlphaFoldDB" id="A0A9N9ARX6"/>
<dbReference type="PROSITE" id="PS50294">
    <property type="entry name" value="WD_REPEATS_REGION"/>
    <property type="match status" value="3"/>
</dbReference>
<dbReference type="PANTHER" id="PTHR14221:SF0">
    <property type="entry name" value="WD REPEAT-CONTAINING PROTEIN 44"/>
    <property type="match status" value="1"/>
</dbReference>
<reference evidence="5" key="1">
    <citation type="submission" date="2021-06" db="EMBL/GenBank/DDBJ databases">
        <authorList>
            <person name="Kallberg Y."/>
            <person name="Tangrot J."/>
            <person name="Rosling A."/>
        </authorList>
    </citation>
    <scope>NUCLEOTIDE SEQUENCE</scope>
    <source>
        <strain evidence="5">MA453B</strain>
    </source>
</reference>
<dbReference type="Gene3D" id="2.130.10.10">
    <property type="entry name" value="YVTN repeat-like/Quinoprotein amine dehydrogenase"/>
    <property type="match status" value="1"/>
</dbReference>
<dbReference type="InterPro" id="IPR001680">
    <property type="entry name" value="WD40_rpt"/>
</dbReference>
<dbReference type="PROSITE" id="PS50082">
    <property type="entry name" value="WD_REPEATS_2"/>
    <property type="match status" value="3"/>
</dbReference>
<proteinExistence type="predicted"/>
<dbReference type="InterPro" id="IPR020472">
    <property type="entry name" value="WD40_PAC1"/>
</dbReference>
<dbReference type="SUPFAM" id="SSF50978">
    <property type="entry name" value="WD40 repeat-like"/>
    <property type="match status" value="1"/>
</dbReference>